<evidence type="ECO:0000313" key="9">
    <source>
        <dbReference type="Proteomes" id="UP000593594"/>
    </source>
</evidence>
<dbReference type="AlphaFoldDB" id="A0A7S8C8P7"/>
<evidence type="ECO:0000256" key="1">
    <source>
        <dbReference type="ARBA" id="ARBA00004651"/>
    </source>
</evidence>
<accession>A0A7S8C8P7</accession>
<evidence type="ECO:0000256" key="2">
    <source>
        <dbReference type="ARBA" id="ARBA00022475"/>
    </source>
</evidence>
<feature type="transmembrane region" description="Helical" evidence="6">
    <location>
        <begin position="61"/>
        <end position="88"/>
    </location>
</feature>
<dbReference type="InterPro" id="IPR015414">
    <property type="entry name" value="TMEM64"/>
</dbReference>
<dbReference type="Proteomes" id="UP000593594">
    <property type="component" value="Chromosome"/>
</dbReference>
<gene>
    <name evidence="8" type="ORF">HW532_13355</name>
</gene>
<organism evidence="8 9">
    <name type="scientific">Kaustia mangrovi</name>
    <dbReference type="NCBI Taxonomy" id="2593653"/>
    <lineage>
        <taxon>Bacteria</taxon>
        <taxon>Pseudomonadati</taxon>
        <taxon>Pseudomonadota</taxon>
        <taxon>Alphaproteobacteria</taxon>
        <taxon>Hyphomicrobiales</taxon>
        <taxon>Parvibaculaceae</taxon>
        <taxon>Kaustia</taxon>
    </lineage>
</organism>
<feature type="transmembrane region" description="Helical" evidence="6">
    <location>
        <begin position="20"/>
        <end position="40"/>
    </location>
</feature>
<feature type="domain" description="VTT" evidence="7">
    <location>
        <begin position="83"/>
        <end position="197"/>
    </location>
</feature>
<keyword evidence="3 6" id="KW-0812">Transmembrane</keyword>
<keyword evidence="5 6" id="KW-0472">Membrane</keyword>
<feature type="transmembrane region" description="Helical" evidence="6">
    <location>
        <begin position="148"/>
        <end position="170"/>
    </location>
</feature>
<protein>
    <recommendedName>
        <fullName evidence="6">TVP38/TMEM64 family membrane protein</fullName>
    </recommendedName>
</protein>
<proteinExistence type="inferred from homology"/>
<dbReference type="PANTHER" id="PTHR12677">
    <property type="entry name" value="GOLGI APPARATUS MEMBRANE PROTEIN TVP38-RELATED"/>
    <property type="match status" value="1"/>
</dbReference>
<dbReference type="InterPro" id="IPR032816">
    <property type="entry name" value="VTT_dom"/>
</dbReference>
<comment type="similarity">
    <text evidence="6">Belongs to the TVP38/TMEM64 family.</text>
</comment>
<dbReference type="KEGG" id="kmn:HW532_13355"/>
<keyword evidence="9" id="KW-1185">Reference proteome</keyword>
<feature type="transmembrane region" description="Helical" evidence="6">
    <location>
        <begin position="236"/>
        <end position="253"/>
    </location>
</feature>
<evidence type="ECO:0000256" key="4">
    <source>
        <dbReference type="ARBA" id="ARBA00022989"/>
    </source>
</evidence>
<sequence length="266" mass="27909">MGDTGPSSPRPGRSAVGRYAPLAGLLILALIVYASGWHRYLSLEAVSEHRAALSAFVARNYVTALACYMLVYALAVALSVPGGALLTITGGFLFGWLVASVSTVLAATAGAVIVFLIARSALGHILARRAGPRLKRLSEGFREDAMSYLLFLRLVPVFPFWLVNLAPALLGVSLPVYALGTFIGIVPGTVAFAVLGAGLDSIIVAQREAYEACMARQDAADCTFSLDVGALLTPEMVAALAALGVIALIPVALRKWRRRQAGGSPE</sequence>
<dbReference type="Pfam" id="PF09335">
    <property type="entry name" value="VTT_dom"/>
    <property type="match status" value="1"/>
</dbReference>
<name>A0A7S8C8P7_9HYPH</name>
<dbReference type="GO" id="GO:0005886">
    <property type="term" value="C:plasma membrane"/>
    <property type="evidence" value="ECO:0007669"/>
    <property type="project" value="UniProtKB-SubCell"/>
</dbReference>
<feature type="transmembrane region" description="Helical" evidence="6">
    <location>
        <begin position="94"/>
        <end position="127"/>
    </location>
</feature>
<evidence type="ECO:0000256" key="3">
    <source>
        <dbReference type="ARBA" id="ARBA00022692"/>
    </source>
</evidence>
<dbReference type="PANTHER" id="PTHR12677:SF59">
    <property type="entry name" value="GOLGI APPARATUS MEMBRANE PROTEIN TVP38-RELATED"/>
    <property type="match status" value="1"/>
</dbReference>
<comment type="subcellular location">
    <subcellularLocation>
        <location evidence="1 6">Cell membrane</location>
        <topology evidence="1 6">Multi-pass membrane protein</topology>
    </subcellularLocation>
</comment>
<keyword evidence="4 6" id="KW-1133">Transmembrane helix</keyword>
<dbReference type="EMBL" id="CP058214">
    <property type="protein sequence ID" value="QPC45334.1"/>
    <property type="molecule type" value="Genomic_DNA"/>
</dbReference>
<evidence type="ECO:0000256" key="6">
    <source>
        <dbReference type="RuleBase" id="RU366058"/>
    </source>
</evidence>
<evidence type="ECO:0000256" key="5">
    <source>
        <dbReference type="ARBA" id="ARBA00023136"/>
    </source>
</evidence>
<evidence type="ECO:0000259" key="7">
    <source>
        <dbReference type="Pfam" id="PF09335"/>
    </source>
</evidence>
<keyword evidence="2 6" id="KW-1003">Cell membrane</keyword>
<evidence type="ECO:0000313" key="8">
    <source>
        <dbReference type="EMBL" id="QPC45334.1"/>
    </source>
</evidence>
<reference evidence="8 9" key="1">
    <citation type="submission" date="2020-06" db="EMBL/GenBank/DDBJ databases">
        <title>Genome sequence of 2 isolates from Red Sea Mangroves.</title>
        <authorList>
            <person name="Sefrji F."/>
            <person name="Michoud G."/>
            <person name="Merlino G."/>
            <person name="Daffonchio D."/>
        </authorList>
    </citation>
    <scope>NUCLEOTIDE SEQUENCE [LARGE SCALE GENOMIC DNA]</scope>
    <source>
        <strain evidence="8 9">R1DC25</strain>
    </source>
</reference>